<name>A0A2T1DX17_9CYAN</name>
<reference evidence="7 8" key="2">
    <citation type="submission" date="2018-03" db="EMBL/GenBank/DDBJ databases">
        <title>The ancient ancestry and fast evolution of plastids.</title>
        <authorList>
            <person name="Moore K.R."/>
            <person name="Magnabosco C."/>
            <person name="Momper L."/>
            <person name="Gold D.A."/>
            <person name="Bosak T."/>
            <person name="Fournier G.P."/>
        </authorList>
    </citation>
    <scope>NUCLEOTIDE SEQUENCE [LARGE SCALE GENOMIC DNA]</scope>
    <source>
        <strain evidence="7 8">ULC18</strain>
    </source>
</reference>
<keyword evidence="4" id="KW-0443">Lipid metabolism</keyword>
<dbReference type="PANTHER" id="PTHR22754">
    <property type="entry name" value="DISCO-INTERACTING PROTEIN 2 DIP2 -RELATED"/>
    <property type="match status" value="1"/>
</dbReference>
<dbReference type="PROSITE" id="PS00455">
    <property type="entry name" value="AMP_BINDING"/>
    <property type="match status" value="1"/>
</dbReference>
<dbReference type="InterPro" id="IPR042099">
    <property type="entry name" value="ANL_N_sf"/>
</dbReference>
<comment type="similarity">
    <text evidence="1">Belongs to the ATP-dependent AMP-binding enzyme family.</text>
</comment>
<reference evidence="8" key="1">
    <citation type="submission" date="2018-02" db="EMBL/GenBank/DDBJ databases">
        <authorList>
            <person name="Moore K."/>
            <person name="Momper L."/>
        </authorList>
    </citation>
    <scope>NUCLEOTIDE SEQUENCE [LARGE SCALE GENOMIC DNA]</scope>
    <source>
        <strain evidence="8">ULC18</strain>
    </source>
</reference>
<organism evidence="7 8">
    <name type="scientific">Stenomitos frigidus ULC18</name>
    <dbReference type="NCBI Taxonomy" id="2107698"/>
    <lineage>
        <taxon>Bacteria</taxon>
        <taxon>Bacillati</taxon>
        <taxon>Cyanobacteriota</taxon>
        <taxon>Cyanophyceae</taxon>
        <taxon>Leptolyngbyales</taxon>
        <taxon>Leptolyngbyaceae</taxon>
        <taxon>Stenomitos</taxon>
    </lineage>
</organism>
<sequence length="588" mass="65010">MSQSLDPFGLKLSPKSLLDVLEYRASRQPEQTAYTFLVDGEREEISLTYEELHQRVNSLACHLSTLVAPGERALLLYPPGLDYIIAFFACLQSRLIAVPAYPPRPNKSISRLQEIVKDAQPGLALTTQAVLLKAKDLFTQILNADTLPCLATDVSHPALVKDWETPEINRQTLAFLQYTSGSTGTPKGVMITHGNILHNSALIYNAFTHQSQSKGLVWLPPYHDMGLIGGILQPLYGGFPVILMSPAHFLQKPLRWLQAISHYRATTSGGPDFAYDLCVRKVTAKQKEELDLSSWDLAFNGSEVIRTKTLADFARTFESCGFSQKSFYPCYGLAEATLLVSGGPKTKELLVHSIRKSDLEQHRSLNDVSEAAAVEAVISCGQIRCRQVVIVHPDTLAMCSSDQIGEVWVSDASVALGYWNQDSETRKNFDAYLGTQGPFLRTGDLGFLQDGNLFITGRIKDIIIIRGCNYYPHDIELTVEQSHPAIQSAPGAAFSVEMNGEAKLVIVQEVRRDRLRDLPTQKVMARIRESVAAQHGLQVFSIVLIKPGCIPKTSSGKIQRYACRSLFLNSAFDVIKEHGGNTKANKDC</sequence>
<feature type="domain" description="AMP-binding enzyme C-terminal" evidence="6">
    <location>
        <begin position="461"/>
        <end position="575"/>
    </location>
</feature>
<dbReference type="FunFam" id="3.40.50.12780:FF:000013">
    <property type="entry name" value="Long-chain-fatty-acid--AMP ligase FadD32"/>
    <property type="match status" value="1"/>
</dbReference>
<dbReference type="InterPro" id="IPR040097">
    <property type="entry name" value="FAAL/FAAC"/>
</dbReference>
<dbReference type="AlphaFoldDB" id="A0A2T1DX17"/>
<dbReference type="CDD" id="cd05931">
    <property type="entry name" value="FAAL"/>
    <property type="match status" value="1"/>
</dbReference>
<dbReference type="Gene3D" id="3.30.300.30">
    <property type="match status" value="1"/>
</dbReference>
<feature type="domain" description="AMP-dependent synthetase/ligase" evidence="5">
    <location>
        <begin position="22"/>
        <end position="419"/>
    </location>
</feature>
<evidence type="ECO:0000256" key="3">
    <source>
        <dbReference type="ARBA" id="ARBA00022832"/>
    </source>
</evidence>
<evidence type="ECO:0000259" key="5">
    <source>
        <dbReference type="Pfam" id="PF00501"/>
    </source>
</evidence>
<dbReference type="Pfam" id="PF23024">
    <property type="entry name" value="AMP-dom_DIP2-like"/>
    <property type="match status" value="1"/>
</dbReference>
<dbReference type="Proteomes" id="UP000239576">
    <property type="component" value="Unassembled WGS sequence"/>
</dbReference>
<evidence type="ECO:0000313" key="8">
    <source>
        <dbReference type="Proteomes" id="UP000239576"/>
    </source>
</evidence>
<dbReference type="GO" id="GO:0016874">
    <property type="term" value="F:ligase activity"/>
    <property type="evidence" value="ECO:0007669"/>
    <property type="project" value="UniProtKB-KW"/>
</dbReference>
<keyword evidence="2" id="KW-0436">Ligase</keyword>
<evidence type="ECO:0000256" key="4">
    <source>
        <dbReference type="ARBA" id="ARBA00023098"/>
    </source>
</evidence>
<keyword evidence="8" id="KW-1185">Reference proteome</keyword>
<dbReference type="Gene3D" id="3.40.50.12780">
    <property type="entry name" value="N-terminal domain of ligase-like"/>
    <property type="match status" value="1"/>
</dbReference>
<protein>
    <submittedName>
        <fullName evidence="7">AMP-dependent synthetase</fullName>
    </submittedName>
</protein>
<dbReference type="GO" id="GO:0071766">
    <property type="term" value="P:Actinobacterium-type cell wall biogenesis"/>
    <property type="evidence" value="ECO:0007669"/>
    <property type="project" value="UniProtKB-ARBA"/>
</dbReference>
<dbReference type="OrthoDB" id="9803968at2"/>
<dbReference type="InterPro" id="IPR025110">
    <property type="entry name" value="AMP-bd_C"/>
</dbReference>
<comment type="caution">
    <text evidence="7">The sequence shown here is derived from an EMBL/GenBank/DDBJ whole genome shotgun (WGS) entry which is preliminary data.</text>
</comment>
<proteinExistence type="inferred from homology"/>
<dbReference type="InterPro" id="IPR020845">
    <property type="entry name" value="AMP-binding_CS"/>
</dbReference>
<dbReference type="SUPFAM" id="SSF56801">
    <property type="entry name" value="Acetyl-CoA synthetase-like"/>
    <property type="match status" value="1"/>
</dbReference>
<dbReference type="GO" id="GO:0070566">
    <property type="term" value="F:adenylyltransferase activity"/>
    <property type="evidence" value="ECO:0007669"/>
    <property type="project" value="TreeGrafter"/>
</dbReference>
<dbReference type="InterPro" id="IPR045851">
    <property type="entry name" value="AMP-bd_C_sf"/>
</dbReference>
<evidence type="ECO:0000256" key="2">
    <source>
        <dbReference type="ARBA" id="ARBA00022598"/>
    </source>
</evidence>
<evidence type="ECO:0000313" key="7">
    <source>
        <dbReference type="EMBL" id="PSB25012.1"/>
    </source>
</evidence>
<evidence type="ECO:0000256" key="1">
    <source>
        <dbReference type="ARBA" id="ARBA00006432"/>
    </source>
</evidence>
<dbReference type="PANTHER" id="PTHR22754:SF32">
    <property type="entry name" value="DISCO-INTERACTING PROTEIN 2"/>
    <property type="match status" value="1"/>
</dbReference>
<dbReference type="EMBL" id="PVWK01000135">
    <property type="protein sequence ID" value="PSB25012.1"/>
    <property type="molecule type" value="Genomic_DNA"/>
</dbReference>
<dbReference type="RefSeq" id="WP_106259472.1">
    <property type="nucleotide sequence ID" value="NZ_CAWNSW010000033.1"/>
</dbReference>
<dbReference type="GO" id="GO:0006633">
    <property type="term" value="P:fatty acid biosynthetic process"/>
    <property type="evidence" value="ECO:0007669"/>
    <property type="project" value="TreeGrafter"/>
</dbReference>
<gene>
    <name evidence="7" type="ORF">C7B82_24920</name>
</gene>
<dbReference type="GO" id="GO:0005886">
    <property type="term" value="C:plasma membrane"/>
    <property type="evidence" value="ECO:0007669"/>
    <property type="project" value="TreeGrafter"/>
</dbReference>
<dbReference type="Pfam" id="PF00501">
    <property type="entry name" value="AMP-binding"/>
    <property type="match status" value="1"/>
</dbReference>
<accession>A0A2T1DX17</accession>
<keyword evidence="3" id="KW-0276">Fatty acid metabolism</keyword>
<dbReference type="InterPro" id="IPR000873">
    <property type="entry name" value="AMP-dep_synth/lig_dom"/>
</dbReference>
<evidence type="ECO:0000259" key="6">
    <source>
        <dbReference type="Pfam" id="PF23024"/>
    </source>
</evidence>